<keyword evidence="7" id="KW-1185">Reference proteome</keyword>
<dbReference type="FunFam" id="3.40.309.10:FF:000004">
    <property type="entry name" value="Succinate-semialdehyde dehydrogenase I"/>
    <property type="match status" value="1"/>
</dbReference>
<sequence>MDVRQSSLFRQRAFIDGFWIDADAGAVFAVHNPATGEYLGSVPDMGAAETRRAIEAARRALPGWRSKTAKERAQIMRRWYELILAEQETLARIITAEQGKPLVEARGEIFYGASFIDWFAEEGRRVHGDVLPLTNGDRRQLVFKQPIGVTAAITPWNFPSAMFARKVGAALGAGCVMVLKPAEQTPFSALALVDLAQRAGIPDGVINVVTALDPAPVGLELTQNPVVRKLSFTGSTEVGKILLRQAAGNVQKCSMELGGNAPLIVFEDADLDLAVKGALATKYRNCGQTCVSANRMIVQESIAERFAQRLAEAASGLKVGNGLEEGAVVGPLIEEAAVEKCERHVADAVNRGARLLTGGGRHTLGGTFFQPTVLAGVKEDALIFQEETFGPVAPVISFKDEADAVRLANSTPFGLAAYFFSRDIPRVFRVAEALEFGMVGVNETLISSEVAPFGGVKHSGLGREGSRYGIDDYLEIKYVCLGGM</sequence>
<dbReference type="Pfam" id="PF00171">
    <property type="entry name" value="Aldedh"/>
    <property type="match status" value="1"/>
</dbReference>
<evidence type="ECO:0000256" key="3">
    <source>
        <dbReference type="PROSITE-ProRule" id="PRU10007"/>
    </source>
</evidence>
<dbReference type="Proteomes" id="UP000309061">
    <property type="component" value="Chromosome"/>
</dbReference>
<feature type="active site" evidence="3">
    <location>
        <position position="256"/>
    </location>
</feature>
<evidence type="ECO:0000259" key="5">
    <source>
        <dbReference type="Pfam" id="PF00171"/>
    </source>
</evidence>
<dbReference type="InterPro" id="IPR016161">
    <property type="entry name" value="Ald_DH/histidinol_DH"/>
</dbReference>
<dbReference type="NCBIfam" id="TIGR01780">
    <property type="entry name" value="SSADH"/>
    <property type="match status" value="1"/>
</dbReference>
<dbReference type="Gene3D" id="3.40.605.10">
    <property type="entry name" value="Aldehyde Dehydrogenase, Chain A, domain 1"/>
    <property type="match status" value="1"/>
</dbReference>
<name>A0A6B8KGT9_9HYPH</name>
<dbReference type="PROSITE" id="PS00687">
    <property type="entry name" value="ALDEHYDE_DEHYDR_GLU"/>
    <property type="match status" value="1"/>
</dbReference>
<keyword evidence="2 4" id="KW-0560">Oxidoreductase</keyword>
<dbReference type="InterPro" id="IPR010102">
    <property type="entry name" value="Succ_semiAld_DH"/>
</dbReference>
<dbReference type="GO" id="GO:0004777">
    <property type="term" value="F:succinate-semialdehyde dehydrogenase (NAD+) activity"/>
    <property type="evidence" value="ECO:0007669"/>
    <property type="project" value="TreeGrafter"/>
</dbReference>
<dbReference type="GO" id="GO:0005829">
    <property type="term" value="C:cytosol"/>
    <property type="evidence" value="ECO:0007669"/>
    <property type="project" value="TreeGrafter"/>
</dbReference>
<dbReference type="KEGG" id="mhey:H2LOC_011115"/>
<reference evidence="6 7" key="1">
    <citation type="submission" date="2019-11" db="EMBL/GenBank/DDBJ databases">
        <title>The genome sequence of Methylocystis heyeri.</title>
        <authorList>
            <person name="Oshkin I.Y."/>
            <person name="Miroshnikov K."/>
            <person name="Dedysh S.N."/>
        </authorList>
    </citation>
    <scope>NUCLEOTIDE SEQUENCE [LARGE SCALE GENOMIC DNA]</scope>
    <source>
        <strain evidence="6 7">H2</strain>
    </source>
</reference>
<evidence type="ECO:0000313" key="7">
    <source>
        <dbReference type="Proteomes" id="UP000309061"/>
    </source>
</evidence>
<dbReference type="PANTHER" id="PTHR43353:SF5">
    <property type="entry name" value="SUCCINATE-SEMIALDEHYDE DEHYDROGENASE, MITOCHONDRIAL"/>
    <property type="match status" value="1"/>
</dbReference>
<dbReference type="EMBL" id="CP046052">
    <property type="protein sequence ID" value="QGM46201.1"/>
    <property type="molecule type" value="Genomic_DNA"/>
</dbReference>
<organism evidence="6 7">
    <name type="scientific">Methylocystis heyeri</name>
    <dbReference type="NCBI Taxonomy" id="391905"/>
    <lineage>
        <taxon>Bacteria</taxon>
        <taxon>Pseudomonadati</taxon>
        <taxon>Pseudomonadota</taxon>
        <taxon>Alphaproteobacteria</taxon>
        <taxon>Hyphomicrobiales</taxon>
        <taxon>Methylocystaceae</taxon>
        <taxon>Methylocystis</taxon>
    </lineage>
</organism>
<dbReference type="EC" id="1.2.1.-" evidence="6"/>
<evidence type="ECO:0000256" key="2">
    <source>
        <dbReference type="ARBA" id="ARBA00023002"/>
    </source>
</evidence>
<dbReference type="InterPro" id="IPR016162">
    <property type="entry name" value="Ald_DH_N"/>
</dbReference>
<dbReference type="FunFam" id="3.40.605.10:FF:000005">
    <property type="entry name" value="Succinate-semialdehyde dehydrogenase I"/>
    <property type="match status" value="1"/>
</dbReference>
<dbReference type="OrthoDB" id="9812625at2"/>
<dbReference type="InterPro" id="IPR029510">
    <property type="entry name" value="Ald_DH_CS_GLU"/>
</dbReference>
<dbReference type="PANTHER" id="PTHR43353">
    <property type="entry name" value="SUCCINATE-SEMIALDEHYDE DEHYDROGENASE, MITOCHONDRIAL"/>
    <property type="match status" value="1"/>
</dbReference>
<dbReference type="SUPFAM" id="SSF53720">
    <property type="entry name" value="ALDH-like"/>
    <property type="match status" value="1"/>
</dbReference>
<dbReference type="InterPro" id="IPR050740">
    <property type="entry name" value="Aldehyde_DH_Superfamily"/>
</dbReference>
<evidence type="ECO:0000313" key="6">
    <source>
        <dbReference type="EMBL" id="QGM46201.1"/>
    </source>
</evidence>
<dbReference type="InterPro" id="IPR015590">
    <property type="entry name" value="Aldehyde_DH_dom"/>
</dbReference>
<dbReference type="AlphaFoldDB" id="A0A6B8KGT9"/>
<feature type="domain" description="Aldehyde dehydrogenase" evidence="5">
    <location>
        <begin position="19"/>
        <end position="479"/>
    </location>
</feature>
<protein>
    <submittedName>
        <fullName evidence="6">Succinate-semialdehyde dehydrogenase</fullName>
        <ecNumber evidence="6">1.2.1.-</ecNumber>
    </submittedName>
</protein>
<proteinExistence type="inferred from homology"/>
<accession>A0A6B8KGT9</accession>
<dbReference type="InterPro" id="IPR016163">
    <property type="entry name" value="Ald_DH_C"/>
</dbReference>
<dbReference type="RefSeq" id="WP_136496455.1">
    <property type="nucleotide sequence ID" value="NZ_CP046052.1"/>
</dbReference>
<dbReference type="GO" id="GO:0009450">
    <property type="term" value="P:gamma-aminobutyric acid catabolic process"/>
    <property type="evidence" value="ECO:0007669"/>
    <property type="project" value="InterPro"/>
</dbReference>
<comment type="similarity">
    <text evidence="1 4">Belongs to the aldehyde dehydrogenase family.</text>
</comment>
<evidence type="ECO:0000256" key="1">
    <source>
        <dbReference type="ARBA" id="ARBA00009986"/>
    </source>
</evidence>
<dbReference type="Gene3D" id="3.40.309.10">
    <property type="entry name" value="Aldehyde Dehydrogenase, Chain A, domain 2"/>
    <property type="match status" value="1"/>
</dbReference>
<evidence type="ECO:0000256" key="4">
    <source>
        <dbReference type="RuleBase" id="RU003345"/>
    </source>
</evidence>
<gene>
    <name evidence="6" type="ORF">H2LOC_011115</name>
</gene>
<dbReference type="CDD" id="cd07103">
    <property type="entry name" value="ALDH_F5_SSADH_GabD"/>
    <property type="match status" value="1"/>
</dbReference>